<gene>
    <name evidence="3" type="ORF">ESU54_17620</name>
</gene>
<evidence type="ECO:0000313" key="3">
    <source>
        <dbReference type="EMBL" id="TXD71193.1"/>
    </source>
</evidence>
<dbReference type="InterPro" id="IPR003410">
    <property type="entry name" value="HYR_dom"/>
</dbReference>
<dbReference type="Gene3D" id="2.60.40.10">
    <property type="entry name" value="Immunoglobulins"/>
    <property type="match status" value="1"/>
</dbReference>
<comment type="caution">
    <text evidence="3">The sequence shown here is derived from an EMBL/GenBank/DDBJ whole genome shotgun (WGS) entry which is preliminary data.</text>
</comment>
<dbReference type="EMBL" id="VORT01000035">
    <property type="protein sequence ID" value="TXD71193.1"/>
    <property type="molecule type" value="Genomic_DNA"/>
</dbReference>
<dbReference type="Pfam" id="PF02494">
    <property type="entry name" value="HYR"/>
    <property type="match status" value="1"/>
</dbReference>
<evidence type="ECO:0000313" key="4">
    <source>
        <dbReference type="Proteomes" id="UP000321497"/>
    </source>
</evidence>
<feature type="non-terminal residue" evidence="3">
    <location>
        <position position="208"/>
    </location>
</feature>
<feature type="domain" description="HYR" evidence="2">
    <location>
        <begin position="1"/>
        <end position="77"/>
    </location>
</feature>
<evidence type="ECO:0000259" key="2">
    <source>
        <dbReference type="PROSITE" id="PS50825"/>
    </source>
</evidence>
<protein>
    <submittedName>
        <fullName evidence="3">HYR domain-containing protein</fullName>
    </submittedName>
</protein>
<keyword evidence="1" id="KW-0677">Repeat</keyword>
<accession>A0A5C6YV29</accession>
<proteinExistence type="predicted"/>
<reference evidence="3 4" key="1">
    <citation type="submission" date="2019-08" db="EMBL/GenBank/DDBJ databases">
        <title>Genome of Aequorivita antarctica SW49 (type strain).</title>
        <authorList>
            <person name="Bowman J.P."/>
        </authorList>
    </citation>
    <scope>NUCLEOTIDE SEQUENCE [LARGE SCALE GENOMIC DNA]</scope>
    <source>
        <strain evidence="3 4">SW49</strain>
    </source>
</reference>
<organism evidence="3 4">
    <name type="scientific">Aequorivita antarctica</name>
    <dbReference type="NCBI Taxonomy" id="153266"/>
    <lineage>
        <taxon>Bacteria</taxon>
        <taxon>Pseudomonadati</taxon>
        <taxon>Bacteroidota</taxon>
        <taxon>Flavobacteriia</taxon>
        <taxon>Flavobacteriales</taxon>
        <taxon>Flavobacteriaceae</taxon>
        <taxon>Aequorivita</taxon>
    </lineage>
</organism>
<name>A0A5C6YV29_9FLAO</name>
<dbReference type="AlphaFoldDB" id="A0A5C6YV29"/>
<evidence type="ECO:0000256" key="1">
    <source>
        <dbReference type="ARBA" id="ARBA00022737"/>
    </source>
</evidence>
<dbReference type="PANTHER" id="PTHR24273">
    <property type="entry name" value="FI04643P-RELATED"/>
    <property type="match status" value="1"/>
</dbReference>
<sequence length="208" mass="20719">MTCPGNITQDNDAGICGAVITYTAPVGTDNCPGSTTAQTAGLASGSTFPVGTTTNTFVTTDASGNTASCSFDVIINDNEAPVANCAAPFTIQLDINGMASITVADIENGSTDNCGVATTTIDISDFTCADVGPNTVTLTVTDVNGNSSTCTTVVTVEDNVAPVANCAAPFTIQLDANGEASITVADIENGSTDACGIASTSIDVTDFT</sequence>
<keyword evidence="4" id="KW-1185">Reference proteome</keyword>
<dbReference type="InterPro" id="IPR013783">
    <property type="entry name" value="Ig-like_fold"/>
</dbReference>
<dbReference type="Proteomes" id="UP000321497">
    <property type="component" value="Unassembled WGS sequence"/>
</dbReference>
<dbReference type="PANTHER" id="PTHR24273:SF32">
    <property type="entry name" value="HYALIN"/>
    <property type="match status" value="1"/>
</dbReference>
<dbReference type="PROSITE" id="PS50825">
    <property type="entry name" value="HYR"/>
    <property type="match status" value="1"/>
</dbReference>